<comment type="function">
    <text evidence="9">CRISPR (clustered regularly interspaced short palindromic repeat), is an adaptive immune system that provides protection against mobile genetic elements (viruses, transposable elements and conjugative plasmids). CRISPR clusters contain sequences complementary to antecedent mobile elements and target invading nucleic acids. CRISPR clusters are transcribed and processed into CRISPR RNA (crRNA). Functions as a ssRNA-specific endoribonuclease. Involved in the integration of spacer DNA into the CRISPR cassette.</text>
</comment>
<dbReference type="PANTHER" id="PTHR34405">
    <property type="entry name" value="CRISPR-ASSOCIATED ENDORIBONUCLEASE CAS2"/>
    <property type="match status" value="1"/>
</dbReference>
<evidence type="ECO:0000256" key="1">
    <source>
        <dbReference type="ARBA" id="ARBA00001946"/>
    </source>
</evidence>
<reference evidence="10" key="1">
    <citation type="submission" date="2011-01" db="EMBL/GenBank/DDBJ databases">
        <title>Complete sequence of chromosome of Thermovibrio ammonificans HB-1.</title>
        <authorList>
            <consortium name="US DOE Joint Genome Institute"/>
            <person name="Lucas S."/>
            <person name="Copeland A."/>
            <person name="Lapidus A."/>
            <person name="Cheng J.-F."/>
            <person name="Goodwin L."/>
            <person name="Pitluck S."/>
            <person name="Davenport K."/>
            <person name="Detter J.C."/>
            <person name="Han C."/>
            <person name="Tapia R."/>
            <person name="Land M."/>
            <person name="Hauser L."/>
            <person name="Kyrpides N."/>
            <person name="Ivanova N."/>
            <person name="Ovchinnikova G."/>
            <person name="Vetriani C."/>
            <person name="Woyke T."/>
        </authorList>
    </citation>
    <scope>NUCLEOTIDE SEQUENCE [LARGE SCALE GENOMIC DNA]</scope>
    <source>
        <strain evidence="10">HB-1</strain>
    </source>
</reference>
<evidence type="ECO:0000256" key="2">
    <source>
        <dbReference type="ARBA" id="ARBA00009959"/>
    </source>
</evidence>
<feature type="binding site" evidence="9">
    <location>
        <position position="129"/>
    </location>
    <ligand>
        <name>Mg(2+)</name>
        <dbReference type="ChEBI" id="CHEBI:18420"/>
        <note>catalytic</note>
    </ligand>
</feature>
<evidence type="ECO:0000256" key="9">
    <source>
        <dbReference type="HAMAP-Rule" id="MF_01471"/>
    </source>
</evidence>
<evidence type="ECO:0000313" key="11">
    <source>
        <dbReference type="Proteomes" id="UP000006362"/>
    </source>
</evidence>
<keyword evidence="5 9" id="KW-0255">Endonuclease</keyword>
<evidence type="ECO:0000256" key="3">
    <source>
        <dbReference type="ARBA" id="ARBA00022722"/>
    </source>
</evidence>
<comment type="subunit">
    <text evidence="9">Homodimer, forms a heterotetramer with a Cas1 homodimer.</text>
</comment>
<dbReference type="GO" id="GO:0016787">
    <property type="term" value="F:hydrolase activity"/>
    <property type="evidence" value="ECO:0007669"/>
    <property type="project" value="UniProtKB-KW"/>
</dbReference>
<dbReference type="KEGG" id="tam:Theam_1535"/>
<dbReference type="EC" id="3.1.-.-" evidence="9"/>
<dbReference type="NCBIfam" id="TIGR01573">
    <property type="entry name" value="cas2"/>
    <property type="match status" value="2"/>
</dbReference>
<dbReference type="Proteomes" id="UP000006362">
    <property type="component" value="Chromosome"/>
</dbReference>
<dbReference type="GO" id="GO:0043571">
    <property type="term" value="P:maintenance of CRISPR repeat elements"/>
    <property type="evidence" value="ECO:0007669"/>
    <property type="project" value="UniProtKB-UniRule"/>
</dbReference>
<keyword evidence="6 9" id="KW-0378">Hydrolase</keyword>
<proteinExistence type="inferred from homology"/>
<evidence type="ECO:0000256" key="7">
    <source>
        <dbReference type="ARBA" id="ARBA00022842"/>
    </source>
</evidence>
<comment type="similarity">
    <text evidence="2 9">Belongs to the CRISPR-associated endoribonuclease Cas2 protein family.</text>
</comment>
<keyword evidence="3 9" id="KW-0540">Nuclease</keyword>
<evidence type="ECO:0000256" key="5">
    <source>
        <dbReference type="ARBA" id="ARBA00022759"/>
    </source>
</evidence>
<evidence type="ECO:0000256" key="8">
    <source>
        <dbReference type="ARBA" id="ARBA00023118"/>
    </source>
</evidence>
<gene>
    <name evidence="9" type="primary">cas2</name>
    <name evidence="10" type="ordered locus">Theam_1535</name>
</gene>
<keyword evidence="7 9" id="KW-0460">Magnesium</keyword>
<evidence type="ECO:0000313" key="10">
    <source>
        <dbReference type="EMBL" id="ADU97495.1"/>
    </source>
</evidence>
<keyword evidence="11" id="KW-1185">Reference proteome</keyword>
<dbReference type="GO" id="GO:0046872">
    <property type="term" value="F:metal ion binding"/>
    <property type="evidence" value="ECO:0007669"/>
    <property type="project" value="UniProtKB-UniRule"/>
</dbReference>
<dbReference type="AlphaFoldDB" id="E8T4N7"/>
<accession>E8T4N7</accession>
<dbReference type="HAMAP" id="MF_01471">
    <property type="entry name" value="Cas2"/>
    <property type="match status" value="2"/>
</dbReference>
<keyword evidence="8 9" id="KW-0051">Antiviral defense</keyword>
<dbReference type="GO" id="GO:0051607">
    <property type="term" value="P:defense response to virus"/>
    <property type="evidence" value="ECO:0007669"/>
    <property type="project" value="UniProtKB-UniRule"/>
</dbReference>
<dbReference type="EMBL" id="CP002444">
    <property type="protein sequence ID" value="ADU97495.1"/>
    <property type="molecule type" value="Genomic_DNA"/>
</dbReference>
<dbReference type="CDD" id="cd09725">
    <property type="entry name" value="Cas2_I_II_III"/>
    <property type="match status" value="1"/>
</dbReference>
<dbReference type="InterPro" id="IPR019199">
    <property type="entry name" value="Virulence_VapD/CRISPR_Cas2"/>
</dbReference>
<dbReference type="Pfam" id="PF09827">
    <property type="entry name" value="CRISPR_Cas2"/>
    <property type="match status" value="2"/>
</dbReference>
<sequence>MMYVVVYDIRDNKTRLRVANILEKYGERVQYSCFEIGNYSQEIIKKLALILSVRINYDTDRVFFYPISNYCRSYILRFPRKFGEIYEDLMDWKEELGRLTRRKFFYFLRDTLEMEIKSGKFSKYLLVYDISDNLIRIKFSDILEEFSERVQLSAFEVPASPNVIARIAVLAMQFAEIDDNLKVYLYPIDKGSEKKIIRIGSSYLSFRDIL</sequence>
<dbReference type="GO" id="GO:0004521">
    <property type="term" value="F:RNA endonuclease activity"/>
    <property type="evidence" value="ECO:0007669"/>
    <property type="project" value="InterPro"/>
</dbReference>
<keyword evidence="4 9" id="KW-0479">Metal-binding</keyword>
<evidence type="ECO:0000256" key="4">
    <source>
        <dbReference type="ARBA" id="ARBA00022723"/>
    </source>
</evidence>
<name>E8T4N7_THEA1</name>
<dbReference type="Gene3D" id="3.30.70.240">
    <property type="match status" value="2"/>
</dbReference>
<dbReference type="InterPro" id="IPR021127">
    <property type="entry name" value="CRISPR_associated_Cas2"/>
</dbReference>
<dbReference type="STRING" id="648996.Theam_1535"/>
<dbReference type="eggNOG" id="COG1343">
    <property type="taxonomic scope" value="Bacteria"/>
</dbReference>
<evidence type="ECO:0000256" key="6">
    <source>
        <dbReference type="ARBA" id="ARBA00022801"/>
    </source>
</evidence>
<dbReference type="SUPFAM" id="SSF143430">
    <property type="entry name" value="TTP0101/SSO1404-like"/>
    <property type="match status" value="2"/>
</dbReference>
<dbReference type="PANTHER" id="PTHR34405:SF3">
    <property type="entry name" value="CRISPR-ASSOCIATED ENDORIBONUCLEASE CAS2 3"/>
    <property type="match status" value="1"/>
</dbReference>
<protein>
    <recommendedName>
        <fullName evidence="9">CRISPR-associated endoribonuclease Cas2</fullName>
        <ecNumber evidence="9">3.1.-.-</ecNumber>
    </recommendedName>
</protein>
<feature type="binding site" evidence="9">
    <location>
        <position position="8"/>
    </location>
    <ligand>
        <name>Mg(2+)</name>
        <dbReference type="ChEBI" id="CHEBI:18420"/>
        <note>catalytic</note>
    </ligand>
</feature>
<dbReference type="HOGENOM" id="CLU_1309601_0_0_0"/>
<comment type="cofactor">
    <cofactor evidence="1 9">
        <name>Mg(2+)</name>
        <dbReference type="ChEBI" id="CHEBI:18420"/>
    </cofactor>
</comment>
<organism evidence="10 11">
    <name type="scientific">Thermovibrio ammonificans (strain DSM 15698 / JCM 12110 / HB-1)</name>
    <dbReference type="NCBI Taxonomy" id="648996"/>
    <lineage>
        <taxon>Bacteria</taxon>
        <taxon>Pseudomonadati</taxon>
        <taxon>Aquificota</taxon>
        <taxon>Aquificia</taxon>
        <taxon>Desulfurobacteriales</taxon>
        <taxon>Desulfurobacteriaceae</taxon>
        <taxon>Thermovibrio</taxon>
    </lineage>
</organism>